<dbReference type="GO" id="GO:0004197">
    <property type="term" value="F:cysteine-type endopeptidase activity"/>
    <property type="evidence" value="ECO:0007669"/>
    <property type="project" value="UniProtKB-EC"/>
</dbReference>
<evidence type="ECO:0000256" key="8">
    <source>
        <dbReference type="SAM" id="SignalP"/>
    </source>
</evidence>
<dbReference type="SUPFAM" id="SSF54001">
    <property type="entry name" value="Cysteine proteinases"/>
    <property type="match status" value="1"/>
</dbReference>
<keyword evidence="8" id="KW-0732">Signal</keyword>
<evidence type="ECO:0000256" key="7">
    <source>
        <dbReference type="ARBA" id="ARBA00063237"/>
    </source>
</evidence>
<name>A0A6J2T9V5_DROLE</name>
<dbReference type="FunFam" id="3.90.70.10:FF:000006">
    <property type="entry name" value="Cathepsin S"/>
    <property type="match status" value="1"/>
</dbReference>
<comment type="similarity">
    <text evidence="1">Belongs to the peptidase C1 family.</text>
</comment>
<evidence type="ECO:0000256" key="6">
    <source>
        <dbReference type="ARBA" id="ARBA00038911"/>
    </source>
</evidence>
<dbReference type="PROSITE" id="PS00640">
    <property type="entry name" value="THIOL_PROTEASE_ASN"/>
    <property type="match status" value="1"/>
</dbReference>
<evidence type="ECO:0000313" key="11">
    <source>
        <dbReference type="Proteomes" id="UP000504634"/>
    </source>
</evidence>
<evidence type="ECO:0000256" key="1">
    <source>
        <dbReference type="ARBA" id="ARBA00008455"/>
    </source>
</evidence>
<dbReference type="InterPro" id="IPR038765">
    <property type="entry name" value="Papain-like_cys_pep_sf"/>
</dbReference>
<evidence type="ECO:0000256" key="2">
    <source>
        <dbReference type="ARBA" id="ARBA00022670"/>
    </source>
</evidence>
<dbReference type="Pfam" id="PF00112">
    <property type="entry name" value="Peptidase_C1"/>
    <property type="match status" value="1"/>
</dbReference>
<dbReference type="OrthoDB" id="10253408at2759"/>
<dbReference type="InterPro" id="IPR000668">
    <property type="entry name" value="Peptidase_C1A_C"/>
</dbReference>
<protein>
    <recommendedName>
        <fullName evidence="6">cathepsin L</fullName>
        <ecNumber evidence="6">3.4.22.15</ecNumber>
    </recommendedName>
</protein>
<gene>
    <name evidence="12" type="primary">LOC115622343</name>
</gene>
<keyword evidence="4" id="KW-0788">Thiol protease</keyword>
<feature type="domain" description="Peptidase C1A papain C-terminal" evidence="9">
    <location>
        <begin position="118"/>
        <end position="333"/>
    </location>
</feature>
<dbReference type="AlphaFoldDB" id="A0A6J2T9V5"/>
<dbReference type="InterPro" id="IPR013201">
    <property type="entry name" value="Prot_inhib_I29"/>
</dbReference>
<proteinExistence type="inferred from homology"/>
<dbReference type="RefSeq" id="XP_030372115.1">
    <property type="nucleotide sequence ID" value="XM_030516255.1"/>
</dbReference>
<dbReference type="SMART" id="SM00848">
    <property type="entry name" value="Inhibitor_I29"/>
    <property type="match status" value="1"/>
</dbReference>
<dbReference type="InterPro" id="IPR013128">
    <property type="entry name" value="Peptidase_C1A"/>
</dbReference>
<evidence type="ECO:0000259" key="9">
    <source>
        <dbReference type="SMART" id="SM00645"/>
    </source>
</evidence>
<evidence type="ECO:0000256" key="4">
    <source>
        <dbReference type="ARBA" id="ARBA00022807"/>
    </source>
</evidence>
<feature type="signal peptide" evidence="8">
    <location>
        <begin position="1"/>
        <end position="16"/>
    </location>
</feature>
<comment type="catalytic activity">
    <reaction evidence="5">
        <text>Specificity close to that of papain. As compared to cathepsin B, cathepsin L exhibits higher activity toward protein substrates, but has little activity on Z-Arg-Arg-NHMec, and no peptidyl-dipeptidase activity.</text>
        <dbReference type="EC" id="3.4.22.15"/>
    </reaction>
</comment>
<evidence type="ECO:0000256" key="5">
    <source>
        <dbReference type="ARBA" id="ARBA00036319"/>
    </source>
</evidence>
<accession>A0A6J2T9V5</accession>
<dbReference type="PRINTS" id="PR00705">
    <property type="entry name" value="PAPAIN"/>
</dbReference>
<dbReference type="EC" id="3.4.22.15" evidence="6"/>
<keyword evidence="3" id="KW-0378">Hydrolase</keyword>
<dbReference type="CDD" id="cd02248">
    <property type="entry name" value="Peptidase_C1A"/>
    <property type="match status" value="1"/>
</dbReference>
<dbReference type="InterPro" id="IPR025661">
    <property type="entry name" value="Pept_asp_AS"/>
</dbReference>
<evidence type="ECO:0000256" key="3">
    <source>
        <dbReference type="ARBA" id="ARBA00022801"/>
    </source>
</evidence>
<comment type="subunit">
    <text evidence="7">Dimer of a heavy and a light chain linked by disulfide bonds.</text>
</comment>
<evidence type="ECO:0000259" key="10">
    <source>
        <dbReference type="SMART" id="SM00848"/>
    </source>
</evidence>
<dbReference type="Gene3D" id="3.90.70.10">
    <property type="entry name" value="Cysteine proteinases"/>
    <property type="match status" value="1"/>
</dbReference>
<dbReference type="Proteomes" id="UP000504634">
    <property type="component" value="Unplaced"/>
</dbReference>
<evidence type="ECO:0000313" key="12">
    <source>
        <dbReference type="RefSeq" id="XP_030372115.1"/>
    </source>
</evidence>
<keyword evidence="2" id="KW-0645">Protease</keyword>
<dbReference type="InterPro" id="IPR039417">
    <property type="entry name" value="Peptidase_C1A_papain-like"/>
</dbReference>
<feature type="chain" id="PRO_5026936331" description="cathepsin L" evidence="8">
    <location>
        <begin position="17"/>
        <end position="334"/>
    </location>
</feature>
<dbReference type="PANTHER" id="PTHR12411">
    <property type="entry name" value="CYSTEINE PROTEASE FAMILY C1-RELATED"/>
    <property type="match status" value="1"/>
</dbReference>
<dbReference type="Pfam" id="PF08246">
    <property type="entry name" value="Inhibitor_I29"/>
    <property type="match status" value="1"/>
</dbReference>
<sequence>MHTFFYALVLVACVWAELDDELLNAEWKSFKFEHKKSYWDETEELRRLKIFQKNRLIIAEHNARWAAGKETYEMGINKFSDMTSEEFNRNILGYMNVTDPDENILDTITYIPPTHLTIPNEIDWRRSGAVTPVKFQGYHCGSCYAFSVTGALEGQHFRKTGQLVSLSEQNIVDCSRGYGNSGCQSGYSDRAFQYIKDNGGIDTEDSYPYEAKLRTCRFRRNSVGATLYSYVRVLDGSEMYLAYAVATVGPVSVGVDAHTGLQHYKGGIFYNPYCTNNRNHAVLAVGYGSDRYFGDYWLIKNSWGQQWGEEGYFRLVRNRNNHCGIGYGCFYPLV</sequence>
<dbReference type="GeneID" id="115622343"/>
<dbReference type="GO" id="GO:0006508">
    <property type="term" value="P:proteolysis"/>
    <property type="evidence" value="ECO:0007669"/>
    <property type="project" value="UniProtKB-KW"/>
</dbReference>
<reference evidence="12" key="1">
    <citation type="submission" date="2025-08" db="UniProtKB">
        <authorList>
            <consortium name="RefSeq"/>
        </authorList>
    </citation>
    <scope>IDENTIFICATION</scope>
    <source>
        <strain evidence="12">11010-0011.00</strain>
        <tissue evidence="12">Whole body</tissue>
    </source>
</reference>
<dbReference type="SMART" id="SM00645">
    <property type="entry name" value="Pept_C1"/>
    <property type="match status" value="1"/>
</dbReference>
<keyword evidence="11" id="KW-1185">Reference proteome</keyword>
<feature type="domain" description="Cathepsin propeptide inhibitor" evidence="10">
    <location>
        <begin position="27"/>
        <end position="87"/>
    </location>
</feature>
<organism evidence="11 12">
    <name type="scientific">Drosophila lebanonensis</name>
    <name type="common">Fruit fly</name>
    <name type="synonym">Scaptodrosophila lebanonensis</name>
    <dbReference type="NCBI Taxonomy" id="7225"/>
    <lineage>
        <taxon>Eukaryota</taxon>
        <taxon>Metazoa</taxon>
        <taxon>Ecdysozoa</taxon>
        <taxon>Arthropoda</taxon>
        <taxon>Hexapoda</taxon>
        <taxon>Insecta</taxon>
        <taxon>Pterygota</taxon>
        <taxon>Neoptera</taxon>
        <taxon>Endopterygota</taxon>
        <taxon>Diptera</taxon>
        <taxon>Brachycera</taxon>
        <taxon>Muscomorpha</taxon>
        <taxon>Ephydroidea</taxon>
        <taxon>Drosophilidae</taxon>
        <taxon>Scaptodrosophila</taxon>
    </lineage>
</organism>